<reference evidence="1" key="1">
    <citation type="journal article" date="2003" name="Nat. Genet.">
        <title>Evolutionary and biomedical implications of a Schistosoma japonicum complementary DNA resource.</title>
        <authorList>
            <person name="Hu W."/>
            <person name="Yan Q."/>
            <person name="Shen D.K."/>
            <person name="Liu F."/>
            <person name="Zhu Z.D."/>
            <person name="Song H.D."/>
            <person name="Xu X.R."/>
            <person name="Wang Z.J."/>
            <person name="Rong Y.P."/>
            <person name="Zeng L.C."/>
            <person name="Wu J."/>
            <person name="Zhang X."/>
            <person name="Wang J.J."/>
            <person name="Xu X.N."/>
            <person name="Wang S.Y."/>
            <person name="Fu G."/>
            <person name="Zhang X.L."/>
            <person name="Wang Z.Q."/>
            <person name="Brindley P.J."/>
            <person name="McManus D.P."/>
            <person name="Xue C.L."/>
            <person name="Feng Z."/>
            <person name="Chen Z."/>
            <person name="Han Z.G."/>
        </authorList>
    </citation>
    <scope>NUCLEOTIDE SEQUENCE</scope>
</reference>
<sequence>MRNKKSRHKLVALNFLSNISLDGRYEHKPDGISYHSSVPCVFSRGRGDVRNYRDNSDYEQQVNDTSNEIREKSAPITLSGLSERTLSSVTCAQNYALYNSLWTYVYRLIDLKHFLRLHFAYFDSFHY</sequence>
<organism evidence="1">
    <name type="scientific">Schistosoma japonicum</name>
    <name type="common">Blood fluke</name>
    <dbReference type="NCBI Taxonomy" id="6182"/>
    <lineage>
        <taxon>Eukaryota</taxon>
        <taxon>Metazoa</taxon>
        <taxon>Spiralia</taxon>
        <taxon>Lophotrochozoa</taxon>
        <taxon>Platyhelminthes</taxon>
        <taxon>Trematoda</taxon>
        <taxon>Digenea</taxon>
        <taxon>Strigeidida</taxon>
        <taxon>Schistosomatoidea</taxon>
        <taxon>Schistosomatidae</taxon>
        <taxon>Schistosoma</taxon>
    </lineage>
</organism>
<name>Q86EC0_SCHJA</name>
<dbReference type="EMBL" id="AY223299">
    <property type="protein sequence ID" value="AAP06337.1"/>
    <property type="molecule type" value="mRNA"/>
</dbReference>
<protein>
    <submittedName>
        <fullName evidence="1">Clone ZZD554 mRNA sequence</fullName>
    </submittedName>
</protein>
<dbReference type="AlphaFoldDB" id="Q86EC0"/>
<proteinExistence type="evidence at transcript level"/>
<evidence type="ECO:0000313" key="1">
    <source>
        <dbReference type="EMBL" id="AAP06337.1"/>
    </source>
</evidence>
<accession>Q86EC0</accession>